<feature type="compositionally biased region" description="Polar residues" evidence="1">
    <location>
        <begin position="46"/>
        <end position="58"/>
    </location>
</feature>
<dbReference type="HOGENOM" id="CLU_897331_0_0_1"/>
<evidence type="ECO:0000313" key="3">
    <source>
        <dbReference type="Proteomes" id="UP000054477"/>
    </source>
</evidence>
<accession>A0A0C9WW21</accession>
<organism evidence="2 3">
    <name type="scientific">Laccaria amethystina LaAM-08-1</name>
    <dbReference type="NCBI Taxonomy" id="1095629"/>
    <lineage>
        <taxon>Eukaryota</taxon>
        <taxon>Fungi</taxon>
        <taxon>Dikarya</taxon>
        <taxon>Basidiomycota</taxon>
        <taxon>Agaricomycotina</taxon>
        <taxon>Agaricomycetes</taxon>
        <taxon>Agaricomycetidae</taxon>
        <taxon>Agaricales</taxon>
        <taxon>Agaricineae</taxon>
        <taxon>Hydnangiaceae</taxon>
        <taxon>Laccaria</taxon>
    </lineage>
</organism>
<reference evidence="3" key="2">
    <citation type="submission" date="2015-01" db="EMBL/GenBank/DDBJ databases">
        <title>Evolutionary Origins and Diversification of the Mycorrhizal Mutualists.</title>
        <authorList>
            <consortium name="DOE Joint Genome Institute"/>
            <consortium name="Mycorrhizal Genomics Consortium"/>
            <person name="Kohler A."/>
            <person name="Kuo A."/>
            <person name="Nagy L.G."/>
            <person name="Floudas D."/>
            <person name="Copeland A."/>
            <person name="Barry K.W."/>
            <person name="Cichocki N."/>
            <person name="Veneault-Fourrey C."/>
            <person name="LaButti K."/>
            <person name="Lindquist E.A."/>
            <person name="Lipzen A."/>
            <person name="Lundell T."/>
            <person name="Morin E."/>
            <person name="Murat C."/>
            <person name="Riley R."/>
            <person name="Ohm R."/>
            <person name="Sun H."/>
            <person name="Tunlid A."/>
            <person name="Henrissat B."/>
            <person name="Grigoriev I.V."/>
            <person name="Hibbett D.S."/>
            <person name="Martin F."/>
        </authorList>
    </citation>
    <scope>NUCLEOTIDE SEQUENCE [LARGE SCALE GENOMIC DNA]</scope>
    <source>
        <strain evidence="3">LaAM-08-1</strain>
    </source>
</reference>
<dbReference type="EMBL" id="KN839725">
    <property type="protein sequence ID" value="KIJ89446.1"/>
    <property type="molecule type" value="Genomic_DNA"/>
</dbReference>
<proteinExistence type="predicted"/>
<name>A0A0C9WW21_9AGAR</name>
<sequence>MSPILIGAGSFLIRKLGQLTAGMHRSKLSIDYISYMILAVSGGDGESTTADGNNGTNRSQEELKKGKGRKGAKKHKSATQCAAEDAAEDSKGVPMKLTPVEKRLIEAGTTIAPPERPPRAPTTSSLPPPPSPEVSTNEDPANTAGANETETKNDDEASDSGNDDEENNDEMDDDETDDDGTNNDGTNDDGTNENETNDNDKTNGDEENNGNSTNTTDDQPTKPKPLKGKSKSSTMPAPKATAPTPISTVPTSISQVPASTLAAPTTSVAHIPIGPPACRTHISVDVYLVNIFSTRSTSSQWVFKVMGCNL</sequence>
<dbReference type="Proteomes" id="UP000054477">
    <property type="component" value="Unassembled WGS sequence"/>
</dbReference>
<feature type="compositionally biased region" description="Polar residues" evidence="1">
    <location>
        <begin position="137"/>
        <end position="148"/>
    </location>
</feature>
<keyword evidence="3" id="KW-1185">Reference proteome</keyword>
<evidence type="ECO:0000256" key="1">
    <source>
        <dbReference type="SAM" id="MobiDB-lite"/>
    </source>
</evidence>
<dbReference type="AlphaFoldDB" id="A0A0C9WW21"/>
<feature type="compositionally biased region" description="Low complexity" evidence="1">
    <location>
        <begin position="231"/>
        <end position="248"/>
    </location>
</feature>
<feature type="region of interest" description="Disordered" evidence="1">
    <location>
        <begin position="44"/>
        <end position="251"/>
    </location>
</feature>
<evidence type="ECO:0000313" key="2">
    <source>
        <dbReference type="EMBL" id="KIJ89446.1"/>
    </source>
</evidence>
<feature type="compositionally biased region" description="Acidic residues" evidence="1">
    <location>
        <begin position="156"/>
        <end position="197"/>
    </location>
</feature>
<protein>
    <submittedName>
        <fullName evidence="2">Uncharacterized protein</fullName>
    </submittedName>
</protein>
<reference evidence="2 3" key="1">
    <citation type="submission" date="2014-04" db="EMBL/GenBank/DDBJ databases">
        <authorList>
            <consortium name="DOE Joint Genome Institute"/>
            <person name="Kuo A."/>
            <person name="Kohler A."/>
            <person name="Nagy L.G."/>
            <person name="Floudas D."/>
            <person name="Copeland A."/>
            <person name="Barry K.W."/>
            <person name="Cichocki N."/>
            <person name="Veneault-Fourrey C."/>
            <person name="LaButti K."/>
            <person name="Lindquist E.A."/>
            <person name="Lipzen A."/>
            <person name="Lundell T."/>
            <person name="Morin E."/>
            <person name="Murat C."/>
            <person name="Sun H."/>
            <person name="Tunlid A."/>
            <person name="Henrissat B."/>
            <person name="Grigoriev I.V."/>
            <person name="Hibbett D.S."/>
            <person name="Martin F."/>
            <person name="Nordberg H.P."/>
            <person name="Cantor M.N."/>
            <person name="Hua S.X."/>
        </authorList>
    </citation>
    <scope>NUCLEOTIDE SEQUENCE [LARGE SCALE GENOMIC DNA]</scope>
    <source>
        <strain evidence="2 3">LaAM-08-1</strain>
    </source>
</reference>
<gene>
    <name evidence="2" type="ORF">K443DRAFT_16113</name>
</gene>
<feature type="compositionally biased region" description="Basic residues" evidence="1">
    <location>
        <begin position="66"/>
        <end position="77"/>
    </location>
</feature>